<dbReference type="InterPro" id="IPR009057">
    <property type="entry name" value="Homeodomain-like_sf"/>
</dbReference>
<dbReference type="Proteomes" id="UP000694580">
    <property type="component" value="Chromosome 11"/>
</dbReference>
<feature type="compositionally biased region" description="Low complexity" evidence="15">
    <location>
        <begin position="1124"/>
        <end position="1146"/>
    </location>
</feature>
<organism evidence="18 19">
    <name type="scientific">Denticeps clupeoides</name>
    <name type="common">denticle herring</name>
    <dbReference type="NCBI Taxonomy" id="299321"/>
    <lineage>
        <taxon>Eukaryota</taxon>
        <taxon>Metazoa</taxon>
        <taxon>Chordata</taxon>
        <taxon>Craniata</taxon>
        <taxon>Vertebrata</taxon>
        <taxon>Euteleostomi</taxon>
        <taxon>Actinopterygii</taxon>
        <taxon>Neopterygii</taxon>
        <taxon>Teleostei</taxon>
        <taxon>Clupei</taxon>
        <taxon>Clupeiformes</taxon>
        <taxon>Denticipitoidei</taxon>
        <taxon>Denticipitidae</taxon>
        <taxon>Denticeps</taxon>
    </lineage>
</organism>
<dbReference type="GeneTree" id="ENSGT00940000160241"/>
<evidence type="ECO:0000256" key="13">
    <source>
        <dbReference type="RuleBase" id="RU361129"/>
    </source>
</evidence>
<reference evidence="18 19" key="1">
    <citation type="submission" date="2020-06" db="EMBL/GenBank/DDBJ databases">
        <authorList>
            <consortium name="Wellcome Sanger Institute Data Sharing"/>
        </authorList>
    </citation>
    <scope>NUCLEOTIDE SEQUENCE [LARGE SCALE GENOMIC DNA]</scope>
</reference>
<dbReference type="PROSITE" id="PS00027">
    <property type="entry name" value="HOMEOBOX_1"/>
    <property type="match status" value="1"/>
</dbReference>
<evidence type="ECO:0000259" key="17">
    <source>
        <dbReference type="PROSITE" id="PS51042"/>
    </source>
</evidence>
<evidence type="ECO:0000256" key="3">
    <source>
        <dbReference type="ARBA" id="ARBA00022553"/>
    </source>
</evidence>
<dbReference type="FunFam" id="1.10.10.60:FF:000116">
    <property type="entry name" value="Cut-like homeobox 2b"/>
    <property type="match status" value="1"/>
</dbReference>
<evidence type="ECO:0000256" key="8">
    <source>
        <dbReference type="ARBA" id="ARBA00023155"/>
    </source>
</evidence>
<evidence type="ECO:0000256" key="4">
    <source>
        <dbReference type="ARBA" id="ARBA00022737"/>
    </source>
</evidence>
<dbReference type="Pfam" id="PF02376">
    <property type="entry name" value="CUT"/>
    <property type="match status" value="3"/>
</dbReference>
<dbReference type="Gene3D" id="1.10.260.40">
    <property type="entry name" value="lambda repressor-like DNA-binding domains"/>
    <property type="match status" value="3"/>
</dbReference>
<feature type="region of interest" description="Disordered" evidence="15">
    <location>
        <begin position="729"/>
        <end position="829"/>
    </location>
</feature>
<feature type="domain" description="CUT" evidence="17">
    <location>
        <begin position="837"/>
        <end position="924"/>
    </location>
</feature>
<dbReference type="PROSITE" id="PS50071">
    <property type="entry name" value="HOMEOBOX_2"/>
    <property type="match status" value="1"/>
</dbReference>
<feature type="compositionally biased region" description="Polar residues" evidence="15">
    <location>
        <begin position="729"/>
        <end position="752"/>
    </location>
</feature>
<dbReference type="Pfam" id="PF00046">
    <property type="entry name" value="Homeodomain"/>
    <property type="match status" value="1"/>
</dbReference>
<dbReference type="GO" id="GO:0000981">
    <property type="term" value="F:DNA-binding transcription factor activity, RNA polymerase II-specific"/>
    <property type="evidence" value="ECO:0007669"/>
    <property type="project" value="InterPro"/>
</dbReference>
<keyword evidence="4" id="KW-0677">Repeat</keyword>
<evidence type="ECO:0000256" key="5">
    <source>
        <dbReference type="ARBA" id="ARBA00023015"/>
    </source>
</evidence>
<name>A0AAY4D0Y0_9TELE</name>
<dbReference type="GO" id="GO:0005634">
    <property type="term" value="C:nucleus"/>
    <property type="evidence" value="ECO:0007669"/>
    <property type="project" value="UniProtKB-SubCell"/>
</dbReference>
<comment type="similarity">
    <text evidence="2 13">Belongs to the CUT homeobox family.</text>
</comment>
<evidence type="ECO:0000256" key="11">
    <source>
        <dbReference type="PROSITE-ProRule" id="PRU00108"/>
    </source>
</evidence>
<dbReference type="Ensembl" id="ENSDCDT00010048766.1">
    <property type="protein sequence ID" value="ENSDCDP00010039043.1"/>
    <property type="gene ID" value="ENSDCDG00010025143.1"/>
</dbReference>
<dbReference type="PROSITE" id="PS51042">
    <property type="entry name" value="CUT"/>
    <property type="match status" value="3"/>
</dbReference>
<keyword evidence="7 11" id="KW-0238">DNA-binding</keyword>
<evidence type="ECO:0000256" key="1">
    <source>
        <dbReference type="ARBA" id="ARBA00004123"/>
    </source>
</evidence>
<feature type="region of interest" description="Disordered" evidence="15">
    <location>
        <begin position="206"/>
        <end position="258"/>
    </location>
</feature>
<feature type="region of interest" description="Disordered" evidence="15">
    <location>
        <begin position="1034"/>
        <end position="1095"/>
    </location>
</feature>
<reference evidence="18" key="3">
    <citation type="submission" date="2025-09" db="UniProtKB">
        <authorList>
            <consortium name="Ensembl"/>
        </authorList>
    </citation>
    <scope>IDENTIFICATION</scope>
</reference>
<dbReference type="SMART" id="SM01109">
    <property type="entry name" value="CUT"/>
    <property type="match status" value="3"/>
</dbReference>
<feature type="DNA-binding region" description="Homeobox" evidence="11">
    <location>
        <begin position="968"/>
        <end position="1027"/>
    </location>
</feature>
<dbReference type="SUPFAM" id="SSF47413">
    <property type="entry name" value="lambda repressor-like DNA-binding domains"/>
    <property type="match status" value="3"/>
</dbReference>
<proteinExistence type="inferred from homology"/>
<evidence type="ECO:0000256" key="14">
    <source>
        <dbReference type="SAM" id="Coils"/>
    </source>
</evidence>
<keyword evidence="19" id="KW-1185">Reference proteome</keyword>
<dbReference type="SUPFAM" id="SSF46689">
    <property type="entry name" value="Homeodomain-like"/>
    <property type="match status" value="1"/>
</dbReference>
<feature type="coiled-coil region" evidence="14">
    <location>
        <begin position="149"/>
        <end position="194"/>
    </location>
</feature>
<feature type="domain" description="CUT" evidence="17">
    <location>
        <begin position="645"/>
        <end position="732"/>
    </location>
</feature>
<accession>A0AAY4D0Y0</accession>
<dbReference type="GO" id="GO:0000977">
    <property type="term" value="F:RNA polymerase II transcription regulatory region sequence-specific DNA binding"/>
    <property type="evidence" value="ECO:0007669"/>
    <property type="project" value="TreeGrafter"/>
</dbReference>
<dbReference type="Gene3D" id="1.10.10.60">
    <property type="entry name" value="Homeodomain-like"/>
    <property type="match status" value="1"/>
</dbReference>
<feature type="region of interest" description="Disordered" evidence="15">
    <location>
        <begin position="550"/>
        <end position="614"/>
    </location>
</feature>
<evidence type="ECO:0000313" key="19">
    <source>
        <dbReference type="Proteomes" id="UP000694580"/>
    </source>
</evidence>
<reference evidence="18" key="2">
    <citation type="submission" date="2025-08" db="UniProtKB">
        <authorList>
            <consortium name="Ensembl"/>
        </authorList>
    </citation>
    <scope>IDENTIFICATION</scope>
</reference>
<evidence type="ECO:0000256" key="9">
    <source>
        <dbReference type="ARBA" id="ARBA00023163"/>
    </source>
</evidence>
<evidence type="ECO:0000256" key="12">
    <source>
        <dbReference type="RuleBase" id="RU000682"/>
    </source>
</evidence>
<keyword evidence="10 11" id="KW-0539">Nucleus</keyword>
<evidence type="ECO:0000313" key="18">
    <source>
        <dbReference type="Ensembl" id="ENSDCDP00010039043.1"/>
    </source>
</evidence>
<feature type="compositionally biased region" description="Basic residues" evidence="15">
    <location>
        <begin position="1061"/>
        <end position="1072"/>
    </location>
</feature>
<feature type="compositionally biased region" description="Low complexity" evidence="15">
    <location>
        <begin position="550"/>
        <end position="571"/>
    </location>
</feature>
<dbReference type="PANTHER" id="PTHR14043:SF5">
    <property type="entry name" value="HOMEOBOX PROTEIN CUT-LIKE 2"/>
    <property type="match status" value="1"/>
</dbReference>
<evidence type="ECO:0000256" key="15">
    <source>
        <dbReference type="SAM" id="MobiDB-lite"/>
    </source>
</evidence>
<feature type="region of interest" description="Disordered" evidence="15">
    <location>
        <begin position="1110"/>
        <end position="1159"/>
    </location>
</feature>
<gene>
    <name evidence="18" type="primary">cux2b</name>
</gene>
<feature type="region of interest" description="Disordered" evidence="15">
    <location>
        <begin position="309"/>
        <end position="328"/>
    </location>
</feature>
<feature type="domain" description="Homeobox" evidence="16">
    <location>
        <begin position="966"/>
        <end position="1026"/>
    </location>
</feature>
<dbReference type="InterPro" id="IPR057476">
    <property type="entry name" value="Cux_N"/>
</dbReference>
<dbReference type="CDD" id="cd00086">
    <property type="entry name" value="homeodomain"/>
    <property type="match status" value="1"/>
</dbReference>
<feature type="compositionally biased region" description="Polar residues" evidence="15">
    <location>
        <begin position="316"/>
        <end position="325"/>
    </location>
</feature>
<evidence type="ECO:0000256" key="7">
    <source>
        <dbReference type="ARBA" id="ARBA00023125"/>
    </source>
</evidence>
<keyword evidence="8 11" id="KW-0371">Homeobox</keyword>
<dbReference type="FunFam" id="1.10.260.40:FF:000004">
    <property type="entry name" value="Cut-like homeobox 1a"/>
    <property type="match status" value="2"/>
</dbReference>
<sequence length="1206" mass="132494">MAADVGSMFQYWKKFDLRRLQRELNSVAAQLAGRQEESEHSHKHLVELSREFKRNVPEVSAASVVALSQRSKEAESAFLGVYKQLIEAPGEWITGRAVGSLFSPPCVPTPLPTRVLLSPSISGSQERDEKDECSQSQLEAALFTKDREILRLLENIQRLQFTLQEVQDSSANQISELERQLAYKAEAIERLEAKLQSQLDYEEIKTELRRPSGSYSSPHRPLQGDGRASSSPGPTAVDISSSSSSSAHDPPRPFSVSPFSTEKLVGEQLLQKQLLSPLFKKDAGSLMAFPTALYAAKAALLSANQVSAGPMETGAPSDQSESSSLGDDDQLDTAEIAYQVKEQLLKHNIGQRVFGHYVLGLSQGSVSEILARPKPWRKLTVKGKEPFIKMKQFLSDEQNILALRTIQVRQRGESSTGGGSGSSSDDTIKSILEQARREMQAQQQALLEMEACGRASAAERLGLSEPSKNMHGSPMPTFIKQEEGSAVAVCGANPISSPQTPLSVLSPAAFVQNIIRKVKSEIGEAGTYFDQHWSAERGVTAVVANSSRPFTSVSPSLSSSSSSGHSGLPRPWVRGAENGDGPPNGEEASGAEDEAGGASGHSVEVKSEPELSANSEAACQGRVSYYPAYIPRTLKPTVPPLTPEQYEMYMYREVDTIELTRQVKEKLAKNGICQRIFGEKVLGLSQGSVSDMLSRPKPWSKLTQKGREPFIRMQLWLLDQLGHSLNQLPNHSHSQGIEPSHNCYSPNKTSPSDDVPLHSASFAEKSPITTQSSPSPPPSPEETHPTLPAEPVSLTLESSKENQYPHPHSHPHTEPPGGKCTPGLQPVQQPHTPLGIQELVAMSPELDTYAITKRVKEVLTDNNLGQRLFGESILGLTQGSVSDLLSRPKPWHKLSLKGREPFVRMQLWLNDPYNIDKLRDMKKMEKKAYLKRRYGLLSPGSDSDSPGARSDCVSPAMTPLELCSFNQAKKPRVVLAAEEKEALRKAYLQEPYPSQHTIEMLASQLHLKTNTVINWFHNYRSRMRREVLMEGLQDNDTDAEPTNCSTPTSHSPVSEGDDRKQHPRGRSHHVATRVRQLNVKQETAEPEVEVDPVSFKASSESCRSSLEVSLNSPSAASSPGLMMSVSPIPSSSAPISPSLPNSSAPSTNHSMEPPSVPNYSLDLPALHNPKLNKSTQRRNEKMANLNNIIHRLERAANREETLEWEF</sequence>
<keyword evidence="6 14" id="KW-0175">Coiled coil</keyword>
<evidence type="ECO:0000259" key="16">
    <source>
        <dbReference type="PROSITE" id="PS50071"/>
    </source>
</evidence>
<protein>
    <recommendedName>
        <fullName evidence="13">Homeobox protein cut-like</fullName>
    </recommendedName>
</protein>
<dbReference type="InterPro" id="IPR001356">
    <property type="entry name" value="HD"/>
</dbReference>
<dbReference type="InterPro" id="IPR010982">
    <property type="entry name" value="Lambda_DNA-bd_dom_sf"/>
</dbReference>
<dbReference type="FunFam" id="1.10.260.40:FF:000010">
    <property type="entry name" value="Cut-like homeobox 1a"/>
    <property type="match status" value="1"/>
</dbReference>
<keyword evidence="9 13" id="KW-0804">Transcription</keyword>
<comment type="subcellular location">
    <subcellularLocation>
        <location evidence="1 11 12">Nucleus</location>
    </subcellularLocation>
</comment>
<dbReference type="PANTHER" id="PTHR14043">
    <property type="entry name" value="CCAAT DISPLACEMENT PROTEIN-RELATED"/>
    <property type="match status" value="1"/>
</dbReference>
<feature type="compositionally biased region" description="Polar residues" evidence="15">
    <location>
        <begin position="1040"/>
        <end position="1052"/>
    </location>
</feature>
<evidence type="ECO:0000256" key="6">
    <source>
        <dbReference type="ARBA" id="ARBA00023054"/>
    </source>
</evidence>
<keyword evidence="5 13" id="KW-0805">Transcription regulation</keyword>
<dbReference type="AlphaFoldDB" id="A0AAY4D0Y0"/>
<dbReference type="InterPro" id="IPR017970">
    <property type="entry name" value="Homeobox_CS"/>
</dbReference>
<dbReference type="InterPro" id="IPR003350">
    <property type="entry name" value="CUT_dom"/>
</dbReference>
<keyword evidence="3" id="KW-0597">Phosphoprotein</keyword>
<dbReference type="Pfam" id="PF25398">
    <property type="entry name" value="CUX1_N"/>
    <property type="match status" value="1"/>
</dbReference>
<feature type="domain" description="CUT" evidence="17">
    <location>
        <begin position="322"/>
        <end position="409"/>
    </location>
</feature>
<evidence type="ECO:0000256" key="2">
    <source>
        <dbReference type="ARBA" id="ARBA00008190"/>
    </source>
</evidence>
<evidence type="ECO:0000256" key="10">
    <source>
        <dbReference type="ARBA" id="ARBA00023242"/>
    </source>
</evidence>
<dbReference type="SMART" id="SM00389">
    <property type="entry name" value="HOX"/>
    <property type="match status" value="1"/>
</dbReference>